<accession>A0A369J3A3</accession>
<feature type="compositionally biased region" description="Basic and acidic residues" evidence="1">
    <location>
        <begin position="9"/>
        <end position="19"/>
    </location>
</feature>
<organism evidence="3 4">
    <name type="scientific">Hypsizygus marmoreus</name>
    <name type="common">White beech mushroom</name>
    <name type="synonym">Agaricus marmoreus</name>
    <dbReference type="NCBI Taxonomy" id="39966"/>
    <lineage>
        <taxon>Eukaryota</taxon>
        <taxon>Fungi</taxon>
        <taxon>Dikarya</taxon>
        <taxon>Basidiomycota</taxon>
        <taxon>Agaricomycotina</taxon>
        <taxon>Agaricomycetes</taxon>
        <taxon>Agaricomycetidae</taxon>
        <taxon>Agaricales</taxon>
        <taxon>Tricholomatineae</taxon>
        <taxon>Lyophyllaceae</taxon>
        <taxon>Hypsizygus</taxon>
    </lineage>
</organism>
<feature type="compositionally biased region" description="Basic residues" evidence="1">
    <location>
        <begin position="199"/>
        <end position="210"/>
    </location>
</feature>
<feature type="region of interest" description="Disordered" evidence="1">
    <location>
        <begin position="267"/>
        <end position="289"/>
    </location>
</feature>
<name>A0A369J3A3_HYPMA</name>
<dbReference type="OrthoDB" id="3265169at2759"/>
<keyword evidence="4" id="KW-1185">Reference proteome</keyword>
<evidence type="ECO:0000313" key="4">
    <source>
        <dbReference type="Proteomes" id="UP000076154"/>
    </source>
</evidence>
<dbReference type="EMBL" id="LUEZ02000124">
    <property type="protein sequence ID" value="RDB16511.1"/>
    <property type="molecule type" value="Genomic_DNA"/>
</dbReference>
<feature type="domain" description="DUF6699" evidence="2">
    <location>
        <begin position="357"/>
        <end position="477"/>
    </location>
</feature>
<dbReference type="InterPro" id="IPR046522">
    <property type="entry name" value="DUF6699"/>
</dbReference>
<comment type="caution">
    <text evidence="3">The sequence shown here is derived from an EMBL/GenBank/DDBJ whole genome shotgun (WGS) entry which is preliminary data.</text>
</comment>
<dbReference type="Pfam" id="PF20415">
    <property type="entry name" value="DUF6699"/>
    <property type="match status" value="1"/>
</dbReference>
<evidence type="ECO:0000259" key="2">
    <source>
        <dbReference type="Pfam" id="PF20415"/>
    </source>
</evidence>
<protein>
    <recommendedName>
        <fullName evidence="2">DUF6699 domain-containing protein</fullName>
    </recommendedName>
</protein>
<feature type="region of interest" description="Disordered" evidence="1">
    <location>
        <begin position="194"/>
        <end position="233"/>
    </location>
</feature>
<dbReference type="AlphaFoldDB" id="A0A369J3A3"/>
<evidence type="ECO:0000256" key="1">
    <source>
        <dbReference type="SAM" id="MobiDB-lite"/>
    </source>
</evidence>
<proteinExistence type="predicted"/>
<sequence>MLSDLPPLVERDTLMDDRFIPPPPGAVQGGQPIGYNPFPGANPAASQPPWPPAPQASWSGGAAQIPAWLAQQQQMQSPPSSSQSWAYGQQYPSQYTPYNAPTPAGSWGDATPAPSWGPATPASAQNPYPGFHSPYVQQPQQGYASNPAQDSSTGQPITASPWFNGGGAQLGGGGAGVAATGYPAFGGAFFGTGGGGAVSKKKSKRKRKSQQLHYPSYPSTPYSDPDLSLHRTGSHEVPGFGMGGGMGHPLQRSHSFGGGAYSAYQQQLQSQGEEYSARNPARRPRDWRPDYDSREGFASFIPKIIKHRSDVTEWTDPVKRSAHSYLTYKPQDPPIYHDLRFHPFLPSPLYNNAPPIEFPALSRPPNNLDFAQLATSPPAAGMRLFHPLLPWYIDVAQSHPNGVTVHDVVLQMFVLLDVPIQGRHWFNDDVDEPMRARIAAAYQERVKADGQEMRQGVKRVDFLRGRVVFEGLVRRQNGLWEIKTSRLD</sequence>
<dbReference type="STRING" id="39966.A0A369J3A3"/>
<feature type="compositionally biased region" description="Polar residues" evidence="1">
    <location>
        <begin position="135"/>
        <end position="158"/>
    </location>
</feature>
<feature type="region of interest" description="Disordered" evidence="1">
    <location>
        <begin position="1"/>
        <end position="60"/>
    </location>
</feature>
<feature type="region of interest" description="Disordered" evidence="1">
    <location>
        <begin position="98"/>
        <end position="165"/>
    </location>
</feature>
<gene>
    <name evidence="3" type="ORF">Hypma_002722</name>
</gene>
<reference evidence="3" key="1">
    <citation type="submission" date="2018-04" db="EMBL/GenBank/DDBJ databases">
        <title>Whole genome sequencing of Hypsizygus marmoreus.</title>
        <authorList>
            <person name="Choi I.-G."/>
            <person name="Min B."/>
            <person name="Kim J.-G."/>
            <person name="Kim S."/>
            <person name="Oh Y.-L."/>
            <person name="Kong W.-S."/>
            <person name="Park H."/>
            <person name="Jeong J."/>
            <person name="Song E.-S."/>
        </authorList>
    </citation>
    <scope>NUCLEOTIDE SEQUENCE [LARGE SCALE GENOMIC DNA]</scope>
    <source>
        <strain evidence="3">51987-8</strain>
    </source>
</reference>
<dbReference type="InParanoid" id="A0A369J3A3"/>
<dbReference type="Proteomes" id="UP000076154">
    <property type="component" value="Unassembled WGS sequence"/>
</dbReference>
<evidence type="ECO:0000313" key="3">
    <source>
        <dbReference type="EMBL" id="RDB16511.1"/>
    </source>
</evidence>
<feature type="compositionally biased region" description="Low complexity" evidence="1">
    <location>
        <begin position="214"/>
        <end position="226"/>
    </location>
</feature>